<dbReference type="PANTHER" id="PTHR34060:SF1">
    <property type="entry name" value="POLYKETIDE CYCLASE _ DEHYDRASE AND LIPID TRANSPORT PROTEIN"/>
    <property type="match status" value="1"/>
</dbReference>
<feature type="region of interest" description="Disordered" evidence="2">
    <location>
        <begin position="205"/>
        <end position="224"/>
    </location>
</feature>
<dbReference type="Proteomes" id="UP001516023">
    <property type="component" value="Unassembled WGS sequence"/>
</dbReference>
<sequence length="497" mass="55098">MNLLSSLPSSISVLLLCQSPYQSFAFLSPSSIALHHPPTPHRAPDNPRLQRGRNPLAPPLHQSSTDDTERRRDKVRTLLVNSVSKAASLSKSVLNKGGAPIASVLRDAAHDARDVAAGFVHHEEVPSEKLWRVLDRIEKSLDRMEEEMGALRAELRSVKEILTSSVGVDAAHAGDLTHVQSEEPSMDLKDNEVSNESHPREIQAIDDAQDATTPESSEPRKEIDVSALRYEDIDYTLTDMAPPFINEDECLVPGEPVVRVEKAPQNSRRIFAGIDIPVSVQEVWNLLTDYENLQNVVPNLVVNEVLELLPGAANDTQPVLSTQSKHLSDAEQCREIANRMKGAVLRQVGGAKVVGINFSARTTLEVREWPNGMPDFAHFEEEVYEGKSRSDRVKESGRRELTRYVFPRPFALSSLPHKDISMQNIENDDGEFRMYQGVWRMQPLPGCSPPGGSAMRLTYAVEVSPRPYLPVALVEGRIAADLCNNLKAIREKLVGSL</sequence>
<dbReference type="Gene3D" id="3.30.530.20">
    <property type="match status" value="1"/>
</dbReference>
<evidence type="ECO:0000256" key="2">
    <source>
        <dbReference type="SAM" id="MobiDB-lite"/>
    </source>
</evidence>
<feature type="coiled-coil region" evidence="1">
    <location>
        <begin position="134"/>
        <end position="161"/>
    </location>
</feature>
<dbReference type="AlphaFoldDB" id="A0ABD3PKI0"/>
<accession>A0ABD3PKI0</accession>
<dbReference type="EMBL" id="JABMIG020000155">
    <property type="protein sequence ID" value="KAL3788510.1"/>
    <property type="molecule type" value="Genomic_DNA"/>
</dbReference>
<evidence type="ECO:0000313" key="5">
    <source>
        <dbReference type="Proteomes" id="UP001516023"/>
    </source>
</evidence>
<dbReference type="InterPro" id="IPR005031">
    <property type="entry name" value="COQ10_START"/>
</dbReference>
<evidence type="ECO:0000256" key="1">
    <source>
        <dbReference type="SAM" id="Coils"/>
    </source>
</evidence>
<keyword evidence="1" id="KW-0175">Coiled coil</keyword>
<feature type="region of interest" description="Disordered" evidence="2">
    <location>
        <begin position="177"/>
        <end position="198"/>
    </location>
</feature>
<comment type="caution">
    <text evidence="4">The sequence shown here is derived from an EMBL/GenBank/DDBJ whole genome shotgun (WGS) entry which is preliminary data.</text>
</comment>
<gene>
    <name evidence="4" type="ORF">HJC23_006548</name>
</gene>
<feature type="domain" description="Coenzyme Q-binding protein COQ10 START" evidence="3">
    <location>
        <begin position="276"/>
        <end position="486"/>
    </location>
</feature>
<evidence type="ECO:0000313" key="4">
    <source>
        <dbReference type="EMBL" id="KAL3788510.1"/>
    </source>
</evidence>
<dbReference type="InterPro" id="IPR023393">
    <property type="entry name" value="START-like_dom_sf"/>
</dbReference>
<keyword evidence="5" id="KW-1185">Reference proteome</keyword>
<reference evidence="4 5" key="1">
    <citation type="journal article" date="2020" name="G3 (Bethesda)">
        <title>Improved Reference Genome for Cyclotella cryptica CCMP332, a Model for Cell Wall Morphogenesis, Salinity Adaptation, and Lipid Production in Diatoms (Bacillariophyta).</title>
        <authorList>
            <person name="Roberts W.R."/>
            <person name="Downey K.M."/>
            <person name="Ruck E.C."/>
            <person name="Traller J.C."/>
            <person name="Alverson A.J."/>
        </authorList>
    </citation>
    <scope>NUCLEOTIDE SEQUENCE [LARGE SCALE GENOMIC DNA]</scope>
    <source>
        <strain evidence="4 5">CCMP332</strain>
    </source>
</reference>
<dbReference type="SUPFAM" id="SSF55961">
    <property type="entry name" value="Bet v1-like"/>
    <property type="match status" value="1"/>
</dbReference>
<feature type="region of interest" description="Disordered" evidence="2">
    <location>
        <begin position="36"/>
        <end position="72"/>
    </location>
</feature>
<organism evidence="4 5">
    <name type="scientific">Cyclotella cryptica</name>
    <dbReference type="NCBI Taxonomy" id="29204"/>
    <lineage>
        <taxon>Eukaryota</taxon>
        <taxon>Sar</taxon>
        <taxon>Stramenopiles</taxon>
        <taxon>Ochrophyta</taxon>
        <taxon>Bacillariophyta</taxon>
        <taxon>Coscinodiscophyceae</taxon>
        <taxon>Thalassiosirophycidae</taxon>
        <taxon>Stephanodiscales</taxon>
        <taxon>Stephanodiscaceae</taxon>
        <taxon>Cyclotella</taxon>
    </lineage>
</organism>
<dbReference type="Pfam" id="PF03364">
    <property type="entry name" value="Polyketide_cyc"/>
    <property type="match status" value="1"/>
</dbReference>
<protein>
    <recommendedName>
        <fullName evidence="3">Coenzyme Q-binding protein COQ10 START domain-containing protein</fullName>
    </recommendedName>
</protein>
<feature type="compositionally biased region" description="Basic and acidic residues" evidence="2">
    <location>
        <begin position="186"/>
        <end position="198"/>
    </location>
</feature>
<evidence type="ECO:0000259" key="3">
    <source>
        <dbReference type="Pfam" id="PF03364"/>
    </source>
</evidence>
<name>A0ABD3PKI0_9STRA</name>
<proteinExistence type="predicted"/>
<dbReference type="PANTHER" id="PTHR34060">
    <property type="entry name" value="POLYKETIDE CYCLASE / DEHYDRASE AND LIPID TRANSPORT PROTEIN"/>
    <property type="match status" value="1"/>
</dbReference>